<accession>A0A553E696</accession>
<name>A0A553E696_9FLAO</name>
<gene>
    <name evidence="1" type="ORF">FNW21_07115</name>
</gene>
<protein>
    <submittedName>
        <fullName evidence="1">Uncharacterized protein</fullName>
    </submittedName>
</protein>
<organism evidence="1 2">
    <name type="scientific">Flavobacterium restrictum</name>
    <dbReference type="NCBI Taxonomy" id="2594428"/>
    <lineage>
        <taxon>Bacteria</taxon>
        <taxon>Pseudomonadati</taxon>
        <taxon>Bacteroidota</taxon>
        <taxon>Flavobacteriia</taxon>
        <taxon>Flavobacteriales</taxon>
        <taxon>Flavobacteriaceae</taxon>
        <taxon>Flavobacterium</taxon>
    </lineage>
</organism>
<proteinExistence type="predicted"/>
<keyword evidence="2" id="KW-1185">Reference proteome</keyword>
<dbReference type="AlphaFoldDB" id="A0A553E696"/>
<dbReference type="EMBL" id="VJZT01000005">
    <property type="protein sequence ID" value="TRX40495.1"/>
    <property type="molecule type" value="Genomic_DNA"/>
</dbReference>
<dbReference type="OrthoDB" id="735059at2"/>
<reference evidence="1 2" key="1">
    <citation type="submission" date="2019-07" db="EMBL/GenBank/DDBJ databases">
        <title>Novel species of Flavobacterium.</title>
        <authorList>
            <person name="Liu Q."/>
            <person name="Xin Y.-H."/>
        </authorList>
    </citation>
    <scope>NUCLEOTIDE SEQUENCE [LARGE SCALE GENOMIC DNA]</scope>
    <source>
        <strain evidence="1 2">LB1R34</strain>
    </source>
</reference>
<sequence length="437" mass="48830">MQLSQKHSVLAQMIFHNKENVLPYYIKLKNQNNPIFMKQFSFLPKAFTCLLVVAALTQTQKTNAQGCVAVRQMGGQNMNSANSYNLQEGEFQVGTNYRYFHSWRHFVGKEEQLQRQTTGGGFDENGKERGNAVNIYSHAVDLNFSYGLTSRLQLNATLPYVNNERSQVLKQTTPVKNTYRYSVYADGIADVRLSANYWLFDPKKMTKGNAMIGLGVKLNTGSHDRRDDAPQADGTTKSVVMDQAIQPGDGGVGFSVEVQAFRQLTGRLYGFANGYYLFNPQESNGTFKSDPKPGLEGYQLYASPDQYFGRVGLMAGVDKKEKLTVSLAGRFEGIPAYDAFGGQVAYRRPGYVIAVEYGLSYRLGKHGFSLFIPYNIVKNRIQSAADIASQNLQNSVITDPSKYVHVQGDAAFADYSINVGYSYRFSLNKKMIVTMPH</sequence>
<comment type="caution">
    <text evidence="1">The sequence shown here is derived from an EMBL/GenBank/DDBJ whole genome shotgun (WGS) entry which is preliminary data.</text>
</comment>
<dbReference type="Proteomes" id="UP000316371">
    <property type="component" value="Unassembled WGS sequence"/>
</dbReference>
<evidence type="ECO:0000313" key="1">
    <source>
        <dbReference type="EMBL" id="TRX40495.1"/>
    </source>
</evidence>
<evidence type="ECO:0000313" key="2">
    <source>
        <dbReference type="Proteomes" id="UP000316371"/>
    </source>
</evidence>
<dbReference type="RefSeq" id="WP_144256053.1">
    <property type="nucleotide sequence ID" value="NZ_VJZT01000005.1"/>
</dbReference>